<keyword evidence="4" id="KW-0411">Iron-sulfur</keyword>
<dbReference type="SFLD" id="SFLDS00029">
    <property type="entry name" value="Radical_SAM"/>
    <property type="match status" value="1"/>
</dbReference>
<evidence type="ECO:0000256" key="2">
    <source>
        <dbReference type="ARBA" id="ARBA00022723"/>
    </source>
</evidence>
<dbReference type="InterPro" id="IPR050377">
    <property type="entry name" value="Radical_SAM_PqqE_MftC-like"/>
</dbReference>
<keyword evidence="1" id="KW-0949">S-adenosyl-L-methionine</keyword>
<name>A0ABP3CQ02_9FIRM</name>
<sequence>MEKSDYQKKVEHDRREALRKIKPKVVAKFEKYEELHARGQYTPIIEFTYDYRCNMHCPHCSNLCFAEKRRTLTPEVIGRVADQADALGLAQLGISGGEPLTFPDLEDVIRAIGPDRFHLFISTNGTLLTAKKARWLKEIGIDKVKVSLDCVDEDGPIFHDEGQTTSALQALENAKNAGLQVIAQTVITHQNCRTEATERMTAYCQEHGYQVDVMLGKAVGRWEGQHDILVDGADLKHLRELHEKYPLLHLDTFPTYHEKQGSCGAVKKILEVTRYGDVMPCVFIHIAIGNVFDDSLAEIMERGLSIRHFRKDSPICLSGVDRNFIKNHMSKFYGKPLPISYKDAFTEEDFVKDDE</sequence>
<evidence type="ECO:0000256" key="3">
    <source>
        <dbReference type="ARBA" id="ARBA00023004"/>
    </source>
</evidence>
<accession>A0ABP3CQ02</accession>
<dbReference type="PROSITE" id="PS51918">
    <property type="entry name" value="RADICAL_SAM"/>
    <property type="match status" value="1"/>
</dbReference>
<dbReference type="InterPro" id="IPR013785">
    <property type="entry name" value="Aldolase_TIM"/>
</dbReference>
<dbReference type="RefSeq" id="WP_304987042.1">
    <property type="nucleotide sequence ID" value="NZ_BAAACR010000008.1"/>
</dbReference>
<dbReference type="InterPro" id="IPR007197">
    <property type="entry name" value="rSAM"/>
</dbReference>
<dbReference type="PANTHER" id="PTHR11228:SF7">
    <property type="entry name" value="PQQA PEPTIDE CYCLASE"/>
    <property type="match status" value="1"/>
</dbReference>
<dbReference type="Gene3D" id="3.20.20.70">
    <property type="entry name" value="Aldolase class I"/>
    <property type="match status" value="1"/>
</dbReference>
<evidence type="ECO:0000256" key="4">
    <source>
        <dbReference type="ARBA" id="ARBA00023014"/>
    </source>
</evidence>
<dbReference type="Pfam" id="PF04055">
    <property type="entry name" value="Radical_SAM"/>
    <property type="match status" value="1"/>
</dbReference>
<evidence type="ECO:0000313" key="7">
    <source>
        <dbReference type="Proteomes" id="UP001500399"/>
    </source>
</evidence>
<dbReference type="InterPro" id="IPR023885">
    <property type="entry name" value="4Fe4S-binding_SPASM_dom"/>
</dbReference>
<dbReference type="PANTHER" id="PTHR11228">
    <property type="entry name" value="RADICAL SAM DOMAIN PROTEIN"/>
    <property type="match status" value="1"/>
</dbReference>
<proteinExistence type="predicted"/>
<dbReference type="SUPFAM" id="SSF102114">
    <property type="entry name" value="Radical SAM enzymes"/>
    <property type="match status" value="1"/>
</dbReference>
<keyword evidence="3" id="KW-0408">Iron</keyword>
<dbReference type="Proteomes" id="UP001500399">
    <property type="component" value="Unassembled WGS sequence"/>
</dbReference>
<gene>
    <name evidence="6" type="ORF">GCM10008919_13640</name>
</gene>
<evidence type="ECO:0000256" key="1">
    <source>
        <dbReference type="ARBA" id="ARBA00022691"/>
    </source>
</evidence>
<evidence type="ECO:0000313" key="6">
    <source>
        <dbReference type="EMBL" id="GAA0211616.1"/>
    </source>
</evidence>
<dbReference type="SFLD" id="SFLDG01386">
    <property type="entry name" value="main_SPASM_domain-containing"/>
    <property type="match status" value="1"/>
</dbReference>
<dbReference type="EMBL" id="BAAACR010000008">
    <property type="protein sequence ID" value="GAA0211616.1"/>
    <property type="molecule type" value="Genomic_DNA"/>
</dbReference>
<keyword evidence="7" id="KW-1185">Reference proteome</keyword>
<comment type="caution">
    <text evidence="6">The sequence shown here is derived from an EMBL/GenBank/DDBJ whole genome shotgun (WGS) entry which is preliminary data.</text>
</comment>
<dbReference type="InterPro" id="IPR058240">
    <property type="entry name" value="rSAM_sf"/>
</dbReference>
<keyword evidence="2" id="KW-0479">Metal-binding</keyword>
<reference evidence="7" key="1">
    <citation type="journal article" date="2019" name="Int. J. Syst. Evol. Microbiol.">
        <title>The Global Catalogue of Microorganisms (GCM) 10K type strain sequencing project: providing services to taxonomists for standard genome sequencing and annotation.</title>
        <authorList>
            <consortium name="The Broad Institute Genomics Platform"/>
            <consortium name="The Broad Institute Genome Sequencing Center for Infectious Disease"/>
            <person name="Wu L."/>
            <person name="Ma J."/>
        </authorList>
    </citation>
    <scope>NUCLEOTIDE SEQUENCE [LARGE SCALE GENOMIC DNA]</scope>
    <source>
        <strain evidence="7">JCM 8542</strain>
    </source>
</reference>
<dbReference type="CDD" id="cd01335">
    <property type="entry name" value="Radical_SAM"/>
    <property type="match status" value="1"/>
</dbReference>
<dbReference type="SFLD" id="SFLDG01067">
    <property type="entry name" value="SPASM/twitch_domain_containing"/>
    <property type="match status" value="1"/>
</dbReference>
<dbReference type="Pfam" id="PF13186">
    <property type="entry name" value="SPASM"/>
    <property type="match status" value="1"/>
</dbReference>
<feature type="domain" description="Radical SAM core" evidence="5">
    <location>
        <begin position="37"/>
        <end position="248"/>
    </location>
</feature>
<organism evidence="6 7">
    <name type="scientific">Selenomonas dianae</name>
    <dbReference type="NCBI Taxonomy" id="135079"/>
    <lineage>
        <taxon>Bacteria</taxon>
        <taxon>Bacillati</taxon>
        <taxon>Bacillota</taxon>
        <taxon>Negativicutes</taxon>
        <taxon>Selenomonadales</taxon>
        <taxon>Selenomonadaceae</taxon>
        <taxon>Selenomonas</taxon>
    </lineage>
</organism>
<evidence type="ECO:0000259" key="5">
    <source>
        <dbReference type="PROSITE" id="PS51918"/>
    </source>
</evidence>
<protein>
    <recommendedName>
        <fullName evidence="5">Radical SAM core domain-containing protein</fullName>
    </recommendedName>
</protein>